<keyword evidence="5" id="KW-1185">Reference proteome</keyword>
<dbReference type="CDD" id="cd18280">
    <property type="entry name" value="BTB_POZ_BPM_plant"/>
    <property type="match status" value="1"/>
</dbReference>
<dbReference type="InterPro" id="IPR002083">
    <property type="entry name" value="MATH/TRAF_dom"/>
</dbReference>
<dbReference type="Gene3D" id="3.30.710.10">
    <property type="entry name" value="Potassium Channel Kv1.1, Chain A"/>
    <property type="match status" value="1"/>
</dbReference>
<feature type="domain" description="MATH" evidence="3">
    <location>
        <begin position="3"/>
        <end position="136"/>
    </location>
</feature>
<dbReference type="Proteomes" id="UP000479710">
    <property type="component" value="Unassembled WGS sequence"/>
</dbReference>
<evidence type="ECO:0000313" key="5">
    <source>
        <dbReference type="Proteomes" id="UP000479710"/>
    </source>
</evidence>
<evidence type="ECO:0008006" key="6">
    <source>
        <dbReference type="Google" id="ProtNLM"/>
    </source>
</evidence>
<evidence type="ECO:0000259" key="2">
    <source>
        <dbReference type="PROSITE" id="PS50097"/>
    </source>
</evidence>
<dbReference type="SUPFAM" id="SSF49599">
    <property type="entry name" value="TRAF domain-like"/>
    <property type="match status" value="1"/>
</dbReference>
<accession>A0A6G1D1W7</accession>
<dbReference type="InterPro" id="IPR008974">
    <property type="entry name" value="TRAF-like"/>
</dbReference>
<sequence>MLACRYGHRMGSGYSLKKGIGVGKFVQSATFSVGGYDWAISFFPDGISSGTKTPIAFALVLKTRNATARAAYDLRLLKKDSVLPGLGIANRIPTGEPRVFVYATFSRYEAMMLPESIDLANLGYIKDDRITVQCVVTVVKELQVTETRWNSEIEVPPSDITGHLGKLLETKQGADVIFSVGGEAFAAHKIVLAMRSPVFQAQLCGQMMEAMMSCVTIKDVQPDVFRGLLHFIYTDSLPDMGDLEGDDNSEMIWHLLVAADKYAMDRLKLLCQNILGKRLDVENVATTLALADQNNCSKLKQFQSLGC</sequence>
<dbReference type="SUPFAM" id="SSF54695">
    <property type="entry name" value="POZ domain"/>
    <property type="match status" value="1"/>
</dbReference>
<feature type="domain" description="BTB" evidence="2">
    <location>
        <begin position="174"/>
        <end position="237"/>
    </location>
</feature>
<dbReference type="InterPro" id="IPR045005">
    <property type="entry name" value="BPM1-6"/>
</dbReference>
<dbReference type="PROSITE" id="PS50144">
    <property type="entry name" value="MATH"/>
    <property type="match status" value="1"/>
</dbReference>
<gene>
    <name evidence="4" type="ORF">E2562_009757</name>
</gene>
<comment type="pathway">
    <text evidence="1">Protein modification; protein ubiquitination.</text>
</comment>
<proteinExistence type="predicted"/>
<dbReference type="Pfam" id="PF22486">
    <property type="entry name" value="MATH_2"/>
    <property type="match status" value="1"/>
</dbReference>
<dbReference type="PANTHER" id="PTHR26379:SF380">
    <property type="entry name" value="BTB DOMAIN-CONTAINING PROTEIN"/>
    <property type="match status" value="1"/>
</dbReference>
<organism evidence="4 5">
    <name type="scientific">Oryza meyeriana var. granulata</name>
    <dbReference type="NCBI Taxonomy" id="110450"/>
    <lineage>
        <taxon>Eukaryota</taxon>
        <taxon>Viridiplantae</taxon>
        <taxon>Streptophyta</taxon>
        <taxon>Embryophyta</taxon>
        <taxon>Tracheophyta</taxon>
        <taxon>Spermatophyta</taxon>
        <taxon>Magnoliopsida</taxon>
        <taxon>Liliopsida</taxon>
        <taxon>Poales</taxon>
        <taxon>Poaceae</taxon>
        <taxon>BOP clade</taxon>
        <taxon>Oryzoideae</taxon>
        <taxon>Oryzeae</taxon>
        <taxon>Oryzinae</taxon>
        <taxon>Oryza</taxon>
        <taxon>Oryza meyeriana</taxon>
    </lineage>
</organism>
<dbReference type="PANTHER" id="PTHR26379">
    <property type="entry name" value="BTB/POZ AND MATH DOMAIN-CONTAINING PROTEIN 1"/>
    <property type="match status" value="1"/>
</dbReference>
<protein>
    <recommendedName>
        <fullName evidence="6">BTB domain-containing protein</fullName>
    </recommendedName>
</protein>
<dbReference type="AlphaFoldDB" id="A0A6G1D1W7"/>
<evidence type="ECO:0000256" key="1">
    <source>
        <dbReference type="ARBA" id="ARBA00004906"/>
    </source>
</evidence>
<dbReference type="Gene3D" id="2.60.210.10">
    <property type="entry name" value="Apoptosis, Tumor Necrosis Factor Receptor Associated Protein 2, Chain A"/>
    <property type="match status" value="1"/>
</dbReference>
<dbReference type="InterPro" id="IPR011333">
    <property type="entry name" value="SKP1/BTB/POZ_sf"/>
</dbReference>
<dbReference type="PROSITE" id="PS50097">
    <property type="entry name" value="BTB"/>
    <property type="match status" value="1"/>
</dbReference>
<reference evidence="4 5" key="1">
    <citation type="submission" date="2019-11" db="EMBL/GenBank/DDBJ databases">
        <title>Whole genome sequence of Oryza granulata.</title>
        <authorList>
            <person name="Li W."/>
        </authorList>
    </citation>
    <scope>NUCLEOTIDE SEQUENCE [LARGE SCALE GENOMIC DNA]</scope>
    <source>
        <strain evidence="5">cv. Menghai</strain>
        <tissue evidence="4">Leaf</tissue>
    </source>
</reference>
<dbReference type="SMART" id="SM00225">
    <property type="entry name" value="BTB"/>
    <property type="match status" value="1"/>
</dbReference>
<dbReference type="CDD" id="cd00121">
    <property type="entry name" value="MATH"/>
    <property type="match status" value="1"/>
</dbReference>
<evidence type="ECO:0000259" key="3">
    <source>
        <dbReference type="PROSITE" id="PS50144"/>
    </source>
</evidence>
<evidence type="ECO:0000313" key="4">
    <source>
        <dbReference type="EMBL" id="KAF0906406.1"/>
    </source>
</evidence>
<dbReference type="InterPro" id="IPR000210">
    <property type="entry name" value="BTB/POZ_dom"/>
</dbReference>
<comment type="caution">
    <text evidence="4">The sequence shown here is derived from an EMBL/GenBank/DDBJ whole genome shotgun (WGS) entry which is preliminary data.</text>
</comment>
<name>A0A6G1D1W7_9ORYZ</name>
<dbReference type="Pfam" id="PF00651">
    <property type="entry name" value="BTB"/>
    <property type="match status" value="1"/>
</dbReference>
<dbReference type="EMBL" id="SPHZ02000007">
    <property type="protein sequence ID" value="KAF0906406.1"/>
    <property type="molecule type" value="Genomic_DNA"/>
</dbReference>
<dbReference type="OrthoDB" id="6359816at2759"/>
<dbReference type="GO" id="GO:0016567">
    <property type="term" value="P:protein ubiquitination"/>
    <property type="evidence" value="ECO:0007669"/>
    <property type="project" value="InterPro"/>
</dbReference>